<evidence type="ECO:0000313" key="1">
    <source>
        <dbReference type="EMBL" id="TCT18878.1"/>
    </source>
</evidence>
<keyword evidence="2" id="KW-1185">Reference proteome</keyword>
<name>A0A4R3MRB0_9GAMM</name>
<proteinExistence type="predicted"/>
<dbReference type="Proteomes" id="UP000295717">
    <property type="component" value="Unassembled WGS sequence"/>
</dbReference>
<dbReference type="Pfam" id="PF09559">
    <property type="entry name" value="Cas6"/>
    <property type="match status" value="1"/>
</dbReference>
<dbReference type="AlphaFoldDB" id="A0A4R3MRB0"/>
<gene>
    <name evidence="1" type="ORF">EDC35_11178</name>
</gene>
<comment type="caution">
    <text evidence="1">The sequence shown here is derived from an EMBL/GenBank/DDBJ whole genome shotgun (WGS) entry which is preliminary data.</text>
</comment>
<dbReference type="InterPro" id="IPR014174">
    <property type="entry name" value="CRISPR-assoc_prot_Cas6/Cmx6"/>
</dbReference>
<dbReference type="NCBIfam" id="TIGR02807">
    <property type="entry name" value="cas6_cmx6"/>
    <property type="match status" value="1"/>
</dbReference>
<evidence type="ECO:0000313" key="2">
    <source>
        <dbReference type="Proteomes" id="UP000295717"/>
    </source>
</evidence>
<sequence length="234" mass="25461">MSPTLFWSEDERPDLIQVPEDVVDLIFALDCQSIPVDHAHLLARALQAALPWLTEESGVTPHSIHVAGSQNGWERPAHGTDSILMVSRRTRLTIRAHQTQVADLLTQLPGARLDLAGHVLTLGAGRIRPLSRETTLFARYVALDTASVAPDEQGFLDTAARLLAKMDIRVRKALCGKSTPLATPGGAVQTRSLMLASLTVEESIRLQQHGLGVHRLMGCGLFIPHKGIEAVRTD</sequence>
<organism evidence="1 2">
    <name type="scientific">Thiobaca trueperi</name>
    <dbReference type="NCBI Taxonomy" id="127458"/>
    <lineage>
        <taxon>Bacteria</taxon>
        <taxon>Pseudomonadati</taxon>
        <taxon>Pseudomonadota</taxon>
        <taxon>Gammaproteobacteria</taxon>
        <taxon>Chromatiales</taxon>
        <taxon>Chromatiaceae</taxon>
        <taxon>Thiobaca</taxon>
    </lineage>
</organism>
<dbReference type="RefSeq" id="WP_243651764.1">
    <property type="nucleotide sequence ID" value="NZ_SMAO01000011.1"/>
</dbReference>
<protein>
    <submittedName>
        <fullName evidence="1">CRISPR-associated protein Cas6</fullName>
    </submittedName>
</protein>
<reference evidence="1 2" key="1">
    <citation type="submission" date="2019-03" db="EMBL/GenBank/DDBJ databases">
        <title>Genomic Encyclopedia of Type Strains, Phase IV (KMG-IV): sequencing the most valuable type-strain genomes for metagenomic binning, comparative biology and taxonomic classification.</title>
        <authorList>
            <person name="Goeker M."/>
        </authorList>
    </citation>
    <scope>NUCLEOTIDE SEQUENCE [LARGE SCALE GENOMIC DNA]</scope>
    <source>
        <strain evidence="1 2">DSM 13587</strain>
    </source>
</reference>
<accession>A0A4R3MRB0</accession>
<dbReference type="EMBL" id="SMAO01000011">
    <property type="protein sequence ID" value="TCT18878.1"/>
    <property type="molecule type" value="Genomic_DNA"/>
</dbReference>